<dbReference type="EMBL" id="JBBJBU010000001">
    <property type="protein sequence ID" value="KAK7207190.1"/>
    <property type="molecule type" value="Genomic_DNA"/>
</dbReference>
<evidence type="ECO:0000256" key="1">
    <source>
        <dbReference type="SAM" id="MobiDB-lite"/>
    </source>
</evidence>
<accession>A0ABR1FBH7</accession>
<gene>
    <name evidence="2" type="ORF">BZA70DRAFT_270692</name>
</gene>
<evidence type="ECO:0000313" key="3">
    <source>
        <dbReference type="Proteomes" id="UP001498771"/>
    </source>
</evidence>
<dbReference type="Proteomes" id="UP001498771">
    <property type="component" value="Unassembled WGS sequence"/>
</dbReference>
<reference evidence="2 3" key="1">
    <citation type="submission" date="2024-03" db="EMBL/GenBank/DDBJ databases">
        <title>Genome-scale model development and genomic sequencing of the oleaginous clade Lipomyces.</title>
        <authorList>
            <consortium name="Lawrence Berkeley National Laboratory"/>
            <person name="Czajka J.J."/>
            <person name="Han Y."/>
            <person name="Kim J."/>
            <person name="Mondo S.J."/>
            <person name="Hofstad B.A."/>
            <person name="Robles A."/>
            <person name="Haridas S."/>
            <person name="Riley R."/>
            <person name="LaButti K."/>
            <person name="Pangilinan J."/>
            <person name="Andreopoulos W."/>
            <person name="Lipzen A."/>
            <person name="Yan J."/>
            <person name="Wang M."/>
            <person name="Ng V."/>
            <person name="Grigoriev I.V."/>
            <person name="Spatafora J.W."/>
            <person name="Magnuson J.K."/>
            <person name="Baker S.E."/>
            <person name="Pomraning K.R."/>
        </authorList>
    </citation>
    <scope>NUCLEOTIDE SEQUENCE [LARGE SCALE GENOMIC DNA]</scope>
    <source>
        <strain evidence="2 3">Phaff 52-87</strain>
    </source>
</reference>
<evidence type="ECO:0000313" key="2">
    <source>
        <dbReference type="EMBL" id="KAK7207190.1"/>
    </source>
</evidence>
<dbReference type="GeneID" id="90036856"/>
<organism evidence="2 3">
    <name type="scientific">Myxozyma melibiosi</name>
    <dbReference type="NCBI Taxonomy" id="54550"/>
    <lineage>
        <taxon>Eukaryota</taxon>
        <taxon>Fungi</taxon>
        <taxon>Dikarya</taxon>
        <taxon>Ascomycota</taxon>
        <taxon>Saccharomycotina</taxon>
        <taxon>Lipomycetes</taxon>
        <taxon>Lipomycetales</taxon>
        <taxon>Lipomycetaceae</taxon>
        <taxon>Myxozyma</taxon>
    </lineage>
</organism>
<feature type="region of interest" description="Disordered" evidence="1">
    <location>
        <begin position="1"/>
        <end position="37"/>
    </location>
</feature>
<feature type="compositionally biased region" description="Polar residues" evidence="1">
    <location>
        <begin position="20"/>
        <end position="37"/>
    </location>
</feature>
<dbReference type="RefSeq" id="XP_064770223.1">
    <property type="nucleotide sequence ID" value="XM_064911344.1"/>
</dbReference>
<name>A0ABR1FBH7_9ASCO</name>
<evidence type="ECO:0008006" key="4">
    <source>
        <dbReference type="Google" id="ProtNLM"/>
    </source>
</evidence>
<keyword evidence="3" id="KW-1185">Reference proteome</keyword>
<proteinExistence type="predicted"/>
<feature type="compositionally biased region" description="Basic residues" evidence="1">
    <location>
        <begin position="1"/>
        <end position="17"/>
    </location>
</feature>
<protein>
    <recommendedName>
        <fullName evidence="4">37S ribosomal protein mrp10, mitochondrial</fullName>
    </recommendedName>
</protein>
<comment type="caution">
    <text evidence="2">The sequence shown here is derived from an EMBL/GenBank/DDBJ whole genome shotgun (WGS) entry which is preliminary data.</text>
</comment>
<sequence length="104" mass="11618">MSSSRGAKRLPPSKRLKYLSVSNPREQVKGQTNSQMNKADPCTLLMSELFSCWAGTALNSPECAKLEVKMKACYDNSKLGVKGKSTFNYHAARLFPILQRKPHD</sequence>